<sequence length="236" mass="26815">MLKSPIYIKLKTLNDLARLVCSLERVPSPIYEYNYLGTDILAVPFDSLSGRSIIYYVVNTQITENQYLLYKISNNLEEVYLVDKIRDTSALYSPVIKVSSPPPSFTKPSRISATSRYTGIGLNDLLSLSKLVAFRTIYEENTIPLFLFPKDVTNTPPIKHGQNIHEQILGTPMTMLDSADTSFFYYVPINEGIDKCFLKFSLEKSNHPTFSNHIDEHGFIYLKVIQLDGPHPLVKV</sequence>
<gene>
    <name evidence="1" type="ORF">NFRAN_0746</name>
</gene>
<dbReference type="EMBL" id="LR216287">
    <property type="protein sequence ID" value="VFJ13068.1"/>
    <property type="molecule type" value="Genomic_DNA"/>
</dbReference>
<protein>
    <submittedName>
        <fullName evidence="1">Uncharacterized protein</fullName>
    </submittedName>
</protein>
<dbReference type="RefSeq" id="WP_134483036.1">
    <property type="nucleotide sequence ID" value="NZ_LR216287.1"/>
</dbReference>
<organism evidence="1 2">
    <name type="scientific">Candidatus Nitrosocosmicus franklandianus</name>
    <dbReference type="NCBI Taxonomy" id="1798806"/>
    <lineage>
        <taxon>Archaea</taxon>
        <taxon>Nitrososphaerota</taxon>
        <taxon>Nitrososphaeria</taxon>
        <taxon>Nitrososphaerales</taxon>
        <taxon>Nitrososphaeraceae</taxon>
        <taxon>Candidatus Nitrosocosmicus</taxon>
    </lineage>
</organism>
<name>A0A484I5V5_9ARCH</name>
<dbReference type="KEGG" id="nfn:NFRAN_0746"/>
<dbReference type="OrthoDB" id="6471at2157"/>
<evidence type="ECO:0000313" key="2">
    <source>
        <dbReference type="Proteomes" id="UP000294299"/>
    </source>
</evidence>
<dbReference type="AlphaFoldDB" id="A0A484I5V5"/>
<evidence type="ECO:0000313" key="1">
    <source>
        <dbReference type="EMBL" id="VFJ13068.1"/>
    </source>
</evidence>
<reference evidence="1 2" key="1">
    <citation type="submission" date="2019-02" db="EMBL/GenBank/DDBJ databases">
        <authorList>
            <person name="Lehtovirta-Morley E L."/>
        </authorList>
    </citation>
    <scope>NUCLEOTIDE SEQUENCE [LARGE SCALE GENOMIC DNA]</scope>
    <source>
        <strain evidence="1">NFRAN1</strain>
    </source>
</reference>
<accession>A0A484I5V5</accession>
<dbReference type="Proteomes" id="UP000294299">
    <property type="component" value="Chromosome NFRAN"/>
</dbReference>
<dbReference type="GeneID" id="39420240"/>
<keyword evidence="2" id="KW-1185">Reference proteome</keyword>
<proteinExistence type="predicted"/>